<evidence type="ECO:0000313" key="20">
    <source>
        <dbReference type="EMBL" id="ABS76846.2"/>
    </source>
</evidence>
<protein>
    <recommendedName>
        <fullName evidence="6">Succinate dehydrogenase cytochrome b556 subunit</fullName>
    </recommendedName>
</protein>
<evidence type="ECO:0000256" key="10">
    <source>
        <dbReference type="ARBA" id="ARBA00022532"/>
    </source>
</evidence>
<keyword evidence="12 19" id="KW-0812">Transmembrane</keyword>
<dbReference type="KEGG" id="cbd:CBUD_0590"/>
<keyword evidence="7" id="KW-0813">Transport</keyword>
<proteinExistence type="inferred from homology"/>
<comment type="subcellular location">
    <subcellularLocation>
        <location evidence="3">Cell inner membrane</location>
        <topology evidence="3">Multi-pass membrane protein</topology>
    </subcellularLocation>
</comment>
<dbReference type="GO" id="GO:0006099">
    <property type="term" value="P:tricarboxylic acid cycle"/>
    <property type="evidence" value="ECO:0007669"/>
    <property type="project" value="UniProtKB-KW"/>
</dbReference>
<dbReference type="GO" id="GO:0046872">
    <property type="term" value="F:metal ion binding"/>
    <property type="evidence" value="ECO:0007669"/>
    <property type="project" value="UniProtKB-KW"/>
</dbReference>
<dbReference type="AlphaFoldDB" id="A9KBP7"/>
<dbReference type="PROSITE" id="PS01001">
    <property type="entry name" value="SDH_CYT_2"/>
    <property type="match status" value="1"/>
</dbReference>
<organism evidence="20 21">
    <name type="scientific">Coxiella burnetii (strain Dugway 5J108-111)</name>
    <dbReference type="NCBI Taxonomy" id="434922"/>
    <lineage>
        <taxon>Bacteria</taxon>
        <taxon>Pseudomonadati</taxon>
        <taxon>Pseudomonadota</taxon>
        <taxon>Gammaproteobacteria</taxon>
        <taxon>Legionellales</taxon>
        <taxon>Coxiellaceae</taxon>
        <taxon>Coxiella</taxon>
    </lineage>
</organism>
<keyword evidence="16" id="KW-0408">Iron</keyword>
<dbReference type="CDD" id="cd03499">
    <property type="entry name" value="SQR_TypeC_SdhC"/>
    <property type="match status" value="1"/>
</dbReference>
<evidence type="ECO:0000256" key="13">
    <source>
        <dbReference type="ARBA" id="ARBA00022723"/>
    </source>
</evidence>
<evidence type="ECO:0000256" key="9">
    <source>
        <dbReference type="ARBA" id="ARBA00022519"/>
    </source>
</evidence>
<evidence type="ECO:0000256" key="14">
    <source>
        <dbReference type="ARBA" id="ARBA00022982"/>
    </source>
</evidence>
<gene>
    <name evidence="20" type="primary">sdhC</name>
    <name evidence="20" type="ordered locus">CBUD_0590</name>
</gene>
<dbReference type="EMBL" id="CP000733">
    <property type="protein sequence ID" value="ABS76846.2"/>
    <property type="molecule type" value="Genomic_DNA"/>
</dbReference>
<dbReference type="GO" id="GO:0005886">
    <property type="term" value="C:plasma membrane"/>
    <property type="evidence" value="ECO:0007669"/>
    <property type="project" value="UniProtKB-SubCell"/>
</dbReference>
<dbReference type="InterPro" id="IPR000701">
    <property type="entry name" value="SuccDH_FuR_B_TM-su"/>
</dbReference>
<dbReference type="Gene3D" id="1.20.1300.10">
    <property type="entry name" value="Fumarate reductase/succinate dehydrogenase, transmembrane subunit"/>
    <property type="match status" value="1"/>
</dbReference>
<evidence type="ECO:0000256" key="1">
    <source>
        <dbReference type="ARBA" id="ARBA00001971"/>
    </source>
</evidence>
<comment type="similarity">
    <text evidence="5">Belongs to the cytochrome b560 family.</text>
</comment>
<keyword evidence="9" id="KW-0997">Cell inner membrane</keyword>
<evidence type="ECO:0000256" key="11">
    <source>
        <dbReference type="ARBA" id="ARBA00022617"/>
    </source>
</evidence>
<feature type="transmembrane region" description="Helical" evidence="19">
    <location>
        <begin position="64"/>
        <end position="84"/>
    </location>
</feature>
<keyword evidence="15 19" id="KW-1133">Transmembrane helix</keyword>
<dbReference type="Proteomes" id="UP000008555">
    <property type="component" value="Chromosome"/>
</dbReference>
<comment type="function">
    <text evidence="2">Membrane-anchoring subunit of succinate dehydrogenase (SDH).</text>
</comment>
<keyword evidence="8" id="KW-1003">Cell membrane</keyword>
<dbReference type="FunFam" id="1.20.1300.10:FF:000005">
    <property type="entry name" value="Succinate dehydrogenase cytochrome b556 subunit"/>
    <property type="match status" value="1"/>
</dbReference>
<sequence>MILLNLESCITECNAVIITTRLQRKYFRYLHVFIEKIRKGMNATRPVNLDLTKFHFPPMAILSIGHRISGFVLFLCMPLMFYLLHQATASAESFYHLHQLLLHNGWIKLAVWIMLSATLFHLFAGIRHLAMDLGFWESVPEGRISAYTVFVVSFIAIVLAGVWIW</sequence>
<keyword evidence="20" id="KW-0560">Oxidoreductase</keyword>
<evidence type="ECO:0000256" key="7">
    <source>
        <dbReference type="ARBA" id="ARBA00022448"/>
    </source>
</evidence>
<keyword evidence="10" id="KW-0816">Tricarboxylic acid cycle</keyword>
<name>A9KBP7_COXBN</name>
<dbReference type="InterPro" id="IPR014314">
    <property type="entry name" value="Succ_DH_cytb556"/>
</dbReference>
<evidence type="ECO:0000256" key="2">
    <source>
        <dbReference type="ARBA" id="ARBA00004050"/>
    </source>
</evidence>
<evidence type="ECO:0000256" key="5">
    <source>
        <dbReference type="ARBA" id="ARBA00007244"/>
    </source>
</evidence>
<feature type="transmembrane region" description="Helical" evidence="19">
    <location>
        <begin position="105"/>
        <end position="124"/>
    </location>
</feature>
<dbReference type="RefSeq" id="WP_011996641.1">
    <property type="nucleotide sequence ID" value="NC_009727.1"/>
</dbReference>
<evidence type="ECO:0000256" key="8">
    <source>
        <dbReference type="ARBA" id="ARBA00022475"/>
    </source>
</evidence>
<evidence type="ECO:0000256" key="16">
    <source>
        <dbReference type="ARBA" id="ARBA00023004"/>
    </source>
</evidence>
<evidence type="ECO:0000256" key="17">
    <source>
        <dbReference type="ARBA" id="ARBA00023136"/>
    </source>
</evidence>
<evidence type="ECO:0000256" key="15">
    <source>
        <dbReference type="ARBA" id="ARBA00022989"/>
    </source>
</evidence>
<comment type="subunit">
    <text evidence="18">Part of an enzyme complex containing four subunits: a flavoprotein, an iron-sulfur protein, plus two membrane-anchoring proteins, SdhC and SdhD. The complex can form homotrimers.</text>
</comment>
<evidence type="ECO:0000256" key="3">
    <source>
        <dbReference type="ARBA" id="ARBA00004429"/>
    </source>
</evidence>
<evidence type="ECO:0000256" key="19">
    <source>
        <dbReference type="SAM" id="Phobius"/>
    </source>
</evidence>
<keyword evidence="11" id="KW-0349">Heme</keyword>
<dbReference type="PROSITE" id="PS01000">
    <property type="entry name" value="SDH_CYT_1"/>
    <property type="match status" value="1"/>
</dbReference>
<evidence type="ECO:0000256" key="6">
    <source>
        <dbReference type="ARBA" id="ARBA00020076"/>
    </source>
</evidence>
<keyword evidence="17 19" id="KW-0472">Membrane</keyword>
<feature type="transmembrane region" description="Helical" evidence="19">
    <location>
        <begin position="144"/>
        <end position="164"/>
    </location>
</feature>
<comment type="cofactor">
    <cofactor evidence="1">
        <name>heme</name>
        <dbReference type="ChEBI" id="CHEBI:30413"/>
    </cofactor>
</comment>
<comment type="pathway">
    <text evidence="4">Carbohydrate metabolism; tricarboxylic acid cycle.</text>
</comment>
<dbReference type="PANTHER" id="PTHR10978">
    <property type="entry name" value="SUCCINATE DEHYDROGENASE CYTOCHROME B560 SUBUNIT"/>
    <property type="match status" value="1"/>
</dbReference>
<dbReference type="NCBIfam" id="TIGR02970">
    <property type="entry name" value="succ_dehyd_cytB"/>
    <property type="match status" value="1"/>
</dbReference>
<evidence type="ECO:0000256" key="12">
    <source>
        <dbReference type="ARBA" id="ARBA00022692"/>
    </source>
</evidence>
<dbReference type="GO" id="GO:0009055">
    <property type="term" value="F:electron transfer activity"/>
    <property type="evidence" value="ECO:0007669"/>
    <property type="project" value="InterPro"/>
</dbReference>
<keyword evidence="13" id="KW-0479">Metal-binding</keyword>
<reference evidence="20 21" key="1">
    <citation type="journal article" date="2009" name="Infect. Immun.">
        <title>Comparative genomics reveal extensive transposon-mediated genomic plasticity and diversity among potential effector proteins within the genus Coxiella.</title>
        <authorList>
            <person name="Beare P.A."/>
            <person name="Unsworth N."/>
            <person name="Andoh M."/>
            <person name="Voth D.E."/>
            <person name="Omsland A."/>
            <person name="Gilk S.D."/>
            <person name="Williams K.P."/>
            <person name="Sobral B.W."/>
            <person name="Kupko J.J.III."/>
            <person name="Porcella S.F."/>
            <person name="Samuel J.E."/>
            <person name="Heinzen R.A."/>
        </authorList>
    </citation>
    <scope>NUCLEOTIDE SEQUENCE [LARGE SCALE GENOMIC DNA]</scope>
    <source>
        <strain evidence="20 21">Dugway 5J108-111</strain>
    </source>
</reference>
<accession>A9KBP7</accession>
<dbReference type="InterPro" id="IPR018495">
    <property type="entry name" value="Succ_DH_cyt_bsu_CS"/>
</dbReference>
<dbReference type="Pfam" id="PF01127">
    <property type="entry name" value="Sdh_cyt"/>
    <property type="match status" value="1"/>
</dbReference>
<dbReference type="PANTHER" id="PTHR10978:SF5">
    <property type="entry name" value="SUCCINATE DEHYDROGENASE CYTOCHROME B560 SUBUNIT, MITOCHONDRIAL"/>
    <property type="match status" value="1"/>
</dbReference>
<dbReference type="GO" id="GO:0016491">
    <property type="term" value="F:oxidoreductase activity"/>
    <property type="evidence" value="ECO:0007669"/>
    <property type="project" value="UniProtKB-KW"/>
</dbReference>
<evidence type="ECO:0000256" key="4">
    <source>
        <dbReference type="ARBA" id="ARBA00005163"/>
    </source>
</evidence>
<dbReference type="HOGENOM" id="CLU_094691_2_1_6"/>
<evidence type="ECO:0000256" key="18">
    <source>
        <dbReference type="ARBA" id="ARBA00025912"/>
    </source>
</evidence>
<dbReference type="SUPFAM" id="SSF81343">
    <property type="entry name" value="Fumarate reductase respiratory complex transmembrane subunits"/>
    <property type="match status" value="1"/>
</dbReference>
<dbReference type="InterPro" id="IPR034804">
    <property type="entry name" value="SQR/QFR_C/D"/>
</dbReference>
<keyword evidence="14" id="KW-0249">Electron transport</keyword>
<evidence type="ECO:0000313" key="21">
    <source>
        <dbReference type="Proteomes" id="UP000008555"/>
    </source>
</evidence>